<dbReference type="PANTHER" id="PTHR22855">
    <property type="entry name" value="ACETYL, PROPIONYL, PYRUVATE, AND GLUTACONYL CARBOXYLASE-RELATED"/>
    <property type="match status" value="1"/>
</dbReference>
<keyword evidence="6" id="KW-1185">Reference proteome</keyword>
<evidence type="ECO:0000259" key="4">
    <source>
        <dbReference type="Pfam" id="PF01039"/>
    </source>
</evidence>
<reference evidence="5" key="1">
    <citation type="journal article" date="2023" name="Nat. Commun.">
        <title>Diploid and tetraploid genomes of Acorus and the evolution of monocots.</title>
        <authorList>
            <person name="Ma L."/>
            <person name="Liu K.W."/>
            <person name="Li Z."/>
            <person name="Hsiao Y.Y."/>
            <person name="Qi Y."/>
            <person name="Fu T."/>
            <person name="Tang G.D."/>
            <person name="Zhang D."/>
            <person name="Sun W.H."/>
            <person name="Liu D.K."/>
            <person name="Li Y."/>
            <person name="Chen G.Z."/>
            <person name="Liu X.D."/>
            <person name="Liao X.Y."/>
            <person name="Jiang Y.T."/>
            <person name="Yu X."/>
            <person name="Hao Y."/>
            <person name="Huang J."/>
            <person name="Zhao X.W."/>
            <person name="Ke S."/>
            <person name="Chen Y.Y."/>
            <person name="Wu W.L."/>
            <person name="Hsu J.L."/>
            <person name="Lin Y.F."/>
            <person name="Huang M.D."/>
            <person name="Li C.Y."/>
            <person name="Huang L."/>
            <person name="Wang Z.W."/>
            <person name="Zhao X."/>
            <person name="Zhong W.Y."/>
            <person name="Peng D.H."/>
            <person name="Ahmad S."/>
            <person name="Lan S."/>
            <person name="Zhang J.S."/>
            <person name="Tsai W.C."/>
            <person name="Van de Peer Y."/>
            <person name="Liu Z.J."/>
        </authorList>
    </citation>
    <scope>NUCLEOTIDE SEQUENCE</scope>
    <source>
        <strain evidence="5">CP</strain>
    </source>
</reference>
<protein>
    <recommendedName>
        <fullName evidence="4">Acetyl-coenzyme A carboxylase carboxyl transferase subunit beta domain-containing protein</fullName>
    </recommendedName>
</protein>
<reference evidence="5" key="2">
    <citation type="submission" date="2023-06" db="EMBL/GenBank/DDBJ databases">
        <authorList>
            <person name="Ma L."/>
            <person name="Liu K.-W."/>
            <person name="Li Z."/>
            <person name="Hsiao Y.-Y."/>
            <person name="Qi Y."/>
            <person name="Fu T."/>
            <person name="Tang G."/>
            <person name="Zhang D."/>
            <person name="Sun W.-H."/>
            <person name="Liu D.-K."/>
            <person name="Li Y."/>
            <person name="Chen G.-Z."/>
            <person name="Liu X.-D."/>
            <person name="Liao X.-Y."/>
            <person name="Jiang Y.-T."/>
            <person name="Yu X."/>
            <person name="Hao Y."/>
            <person name="Huang J."/>
            <person name="Zhao X.-W."/>
            <person name="Ke S."/>
            <person name="Chen Y.-Y."/>
            <person name="Wu W.-L."/>
            <person name="Hsu J.-L."/>
            <person name="Lin Y.-F."/>
            <person name="Huang M.-D."/>
            <person name="Li C.-Y."/>
            <person name="Huang L."/>
            <person name="Wang Z.-W."/>
            <person name="Zhao X."/>
            <person name="Zhong W.-Y."/>
            <person name="Peng D.-H."/>
            <person name="Ahmad S."/>
            <person name="Lan S."/>
            <person name="Zhang J.-S."/>
            <person name="Tsai W.-C."/>
            <person name="Van De Peer Y."/>
            <person name="Liu Z.-J."/>
        </authorList>
    </citation>
    <scope>NUCLEOTIDE SEQUENCE</scope>
    <source>
        <strain evidence="5">CP</strain>
        <tissue evidence="5">Leaves</tissue>
    </source>
</reference>
<dbReference type="AlphaFoldDB" id="A0AAV9EUT5"/>
<evidence type="ECO:0000313" key="6">
    <source>
        <dbReference type="Proteomes" id="UP001180020"/>
    </source>
</evidence>
<dbReference type="GO" id="GO:0006552">
    <property type="term" value="P:L-leucine catabolic process"/>
    <property type="evidence" value="ECO:0007669"/>
    <property type="project" value="TreeGrafter"/>
</dbReference>
<comment type="caution">
    <text evidence="5">The sequence shown here is derived from an EMBL/GenBank/DDBJ whole genome shotgun (WGS) entry which is preliminary data.</text>
</comment>
<evidence type="ECO:0000256" key="3">
    <source>
        <dbReference type="ARBA" id="ARBA00022840"/>
    </source>
</evidence>
<evidence type="ECO:0000256" key="2">
    <source>
        <dbReference type="ARBA" id="ARBA00022741"/>
    </source>
</evidence>
<dbReference type="GO" id="GO:0005739">
    <property type="term" value="C:mitochondrion"/>
    <property type="evidence" value="ECO:0007669"/>
    <property type="project" value="TreeGrafter"/>
</dbReference>
<dbReference type="Proteomes" id="UP001180020">
    <property type="component" value="Unassembled WGS sequence"/>
</dbReference>
<dbReference type="InterPro" id="IPR034733">
    <property type="entry name" value="AcCoA_carboxyl_beta"/>
</dbReference>
<dbReference type="GO" id="GO:0005524">
    <property type="term" value="F:ATP binding"/>
    <property type="evidence" value="ECO:0007669"/>
    <property type="project" value="UniProtKB-KW"/>
</dbReference>
<dbReference type="EMBL" id="JAUJYO010000005">
    <property type="protein sequence ID" value="KAK1317503.1"/>
    <property type="molecule type" value="Genomic_DNA"/>
</dbReference>
<dbReference type="GO" id="GO:1905202">
    <property type="term" value="C:methylcrotonoyl-CoA carboxylase complex"/>
    <property type="evidence" value="ECO:0007669"/>
    <property type="project" value="TreeGrafter"/>
</dbReference>
<dbReference type="SUPFAM" id="SSF52096">
    <property type="entry name" value="ClpP/crotonase"/>
    <property type="match status" value="1"/>
</dbReference>
<dbReference type="Gene3D" id="3.90.226.10">
    <property type="entry name" value="2-enoyl-CoA Hydratase, Chain A, domain 1"/>
    <property type="match status" value="1"/>
</dbReference>
<dbReference type="Pfam" id="PF01039">
    <property type="entry name" value="Carboxyl_trans"/>
    <property type="match status" value="1"/>
</dbReference>
<evidence type="ECO:0000313" key="5">
    <source>
        <dbReference type="EMBL" id="KAK1317503.1"/>
    </source>
</evidence>
<dbReference type="GO" id="GO:0004485">
    <property type="term" value="F:methylcrotonoyl-CoA carboxylase activity"/>
    <property type="evidence" value="ECO:0007669"/>
    <property type="project" value="TreeGrafter"/>
</dbReference>
<dbReference type="PANTHER" id="PTHR22855:SF13">
    <property type="entry name" value="METHYLCROTONOYL-COA CARBOXYLASE BETA CHAIN, MITOCHONDRIAL"/>
    <property type="match status" value="1"/>
</dbReference>
<sequence>MVGSRSQAGGIAKAGAKMVMAVSCAKVGSRSEAGGIAKAGAKMVMAVSCAKVPKITIMVGGSFGAGNYGMCGRAYSPNFLFLWPQLKYLSWVACRQKKLLVIIHVVQSVIWYEDSSVETFIS</sequence>
<keyword evidence="2" id="KW-0547">Nucleotide-binding</keyword>
<evidence type="ECO:0000256" key="1">
    <source>
        <dbReference type="ARBA" id="ARBA00006102"/>
    </source>
</evidence>
<accession>A0AAV9EUT5</accession>
<comment type="similarity">
    <text evidence="1">Belongs to the AccD/PCCB family.</text>
</comment>
<dbReference type="InterPro" id="IPR029045">
    <property type="entry name" value="ClpP/crotonase-like_dom_sf"/>
</dbReference>
<organism evidence="5 6">
    <name type="scientific">Acorus calamus</name>
    <name type="common">Sweet flag</name>
    <dbReference type="NCBI Taxonomy" id="4465"/>
    <lineage>
        <taxon>Eukaryota</taxon>
        <taxon>Viridiplantae</taxon>
        <taxon>Streptophyta</taxon>
        <taxon>Embryophyta</taxon>
        <taxon>Tracheophyta</taxon>
        <taxon>Spermatophyta</taxon>
        <taxon>Magnoliopsida</taxon>
        <taxon>Liliopsida</taxon>
        <taxon>Acoraceae</taxon>
        <taxon>Acorus</taxon>
    </lineage>
</organism>
<gene>
    <name evidence="5" type="ORF">QJS10_CPA05g00107</name>
</gene>
<feature type="domain" description="Acetyl-coenzyme A carboxylase carboxyl transferase subunit beta" evidence="4">
    <location>
        <begin position="27"/>
        <end position="85"/>
    </location>
</feature>
<dbReference type="InterPro" id="IPR045190">
    <property type="entry name" value="MCCB/AccD1-like"/>
</dbReference>
<proteinExistence type="inferred from homology"/>
<name>A0AAV9EUT5_ACOCL</name>
<keyword evidence="3" id="KW-0067">ATP-binding</keyword>